<dbReference type="EMBL" id="MN740626">
    <property type="protein sequence ID" value="QHS79220.1"/>
    <property type="molecule type" value="Genomic_DNA"/>
</dbReference>
<keyword evidence="1" id="KW-0472">Membrane</keyword>
<evidence type="ECO:0000313" key="2">
    <source>
        <dbReference type="EMBL" id="QHS79220.1"/>
    </source>
</evidence>
<feature type="transmembrane region" description="Helical" evidence="1">
    <location>
        <begin position="28"/>
        <end position="48"/>
    </location>
</feature>
<dbReference type="AlphaFoldDB" id="A0A6C0AID2"/>
<evidence type="ECO:0000256" key="1">
    <source>
        <dbReference type="SAM" id="Phobius"/>
    </source>
</evidence>
<feature type="transmembrane region" description="Helical" evidence="1">
    <location>
        <begin position="55"/>
        <end position="82"/>
    </location>
</feature>
<reference evidence="2" key="1">
    <citation type="journal article" date="2020" name="Nature">
        <title>Giant virus diversity and host interactions through global metagenomics.</title>
        <authorList>
            <person name="Schulz F."/>
            <person name="Roux S."/>
            <person name="Paez-Espino D."/>
            <person name="Jungbluth S."/>
            <person name="Walsh D.A."/>
            <person name="Denef V.J."/>
            <person name="McMahon K.D."/>
            <person name="Konstantinidis K.T."/>
            <person name="Eloe-Fadrosh E.A."/>
            <person name="Kyrpides N.C."/>
            <person name="Woyke T."/>
        </authorList>
    </citation>
    <scope>NUCLEOTIDE SEQUENCE</scope>
    <source>
        <strain evidence="2">GVMAG-S-1035118-87</strain>
    </source>
</reference>
<keyword evidence="1" id="KW-1133">Transmembrane helix</keyword>
<name>A0A6C0AID2_9ZZZZ</name>
<feature type="transmembrane region" description="Helical" evidence="1">
    <location>
        <begin position="5"/>
        <end position="22"/>
    </location>
</feature>
<protein>
    <submittedName>
        <fullName evidence="2">Uncharacterized protein</fullName>
    </submittedName>
</protein>
<sequence length="161" mass="17981">MDNIVWNIAGGIGISGLLVALFNIRQALLLGLGIGWLSLFSILVLSFPPLQETTLWAFIVKVLSALGNILFLLALMGFYILYCVYENREYIADGDMPDTWYLFSYFVVSTFGLNLMAIVTYAKEKSPGYKALSLLLTTFTIGFVLIETIICSYFRTDGFLV</sequence>
<accession>A0A6C0AID2</accession>
<feature type="transmembrane region" description="Helical" evidence="1">
    <location>
        <begin position="102"/>
        <end position="122"/>
    </location>
</feature>
<organism evidence="2">
    <name type="scientific">viral metagenome</name>
    <dbReference type="NCBI Taxonomy" id="1070528"/>
    <lineage>
        <taxon>unclassified sequences</taxon>
        <taxon>metagenomes</taxon>
        <taxon>organismal metagenomes</taxon>
    </lineage>
</organism>
<feature type="transmembrane region" description="Helical" evidence="1">
    <location>
        <begin position="134"/>
        <end position="155"/>
    </location>
</feature>
<proteinExistence type="predicted"/>
<keyword evidence="1" id="KW-0812">Transmembrane</keyword>